<dbReference type="RefSeq" id="NP_200354.1">
    <property type="nucleotide sequence ID" value="NM_124925.3"/>
</dbReference>
<protein>
    <submittedName>
        <fullName evidence="6">Uncharacterized protein</fullName>
    </submittedName>
</protein>
<reference evidence="5 7" key="2">
    <citation type="journal article" date="2000" name="Nature">
        <title>Sequence and analysis of chromosome 5 of the plant Arabidopsis thaliana.</title>
        <authorList>
            <consortium name="Kazusa DNA Research Institute"/>
            <consortium name="Cold Spring Harbor and Washington University in St Louis Sequencing Consortium"/>
            <consortium name="European Union Arabidopsis Genome Sequencing Consortium"/>
            <person name="Tabata S."/>
            <person name="Kaneko T."/>
            <person name="Nakamura Y."/>
            <person name="Kotani H."/>
            <person name="Kato T."/>
            <person name="Asamizu E."/>
            <person name="Miyajima N."/>
            <person name="Sasamoto S."/>
            <person name="Kimura T."/>
            <person name="Hosouchi T."/>
            <person name="Kawashima K."/>
            <person name="Kohara M."/>
            <person name="Matsumoto M."/>
            <person name="Matsuno A."/>
            <person name="Muraki A."/>
            <person name="Nakayama S."/>
            <person name="Nakazaki N."/>
            <person name="Naruo K."/>
            <person name="Okumura S."/>
            <person name="Shinpo S."/>
            <person name="Takeuchi C."/>
            <person name="Wada T."/>
            <person name="Watanabe A."/>
            <person name="Yamada M."/>
            <person name="Yasuda M."/>
            <person name="Sato S."/>
            <person name="de la Bastide M."/>
            <person name="Huang E."/>
            <person name="Spiegel L."/>
            <person name="Gnoj L."/>
            <person name="O'Shaughnessy A."/>
            <person name="Preston R."/>
            <person name="Habermann K."/>
            <person name="Murray J."/>
            <person name="Johnson D."/>
            <person name="Rohlfing T."/>
            <person name="Nelson J."/>
            <person name="Stoneking T."/>
            <person name="Pepin K."/>
            <person name="Spieth J."/>
            <person name="Sekhon M."/>
            <person name="Armstrong J."/>
            <person name="Becker M."/>
            <person name="Belter E."/>
            <person name="Cordum H."/>
            <person name="Cordes M."/>
            <person name="Courtney L."/>
            <person name="Courtney W."/>
            <person name="Dante M."/>
            <person name="Du H."/>
            <person name="Edwards J."/>
            <person name="Fryman J."/>
            <person name="Haakensen B."/>
            <person name="Lamar E."/>
            <person name="Latreille P."/>
            <person name="Leonard S."/>
            <person name="Meyer R."/>
            <person name="Mulvaney E."/>
            <person name="Ozersky P."/>
            <person name="Riley A."/>
            <person name="Strowmatt C."/>
            <person name="Wagner-McPherson C."/>
            <person name="Wollam A."/>
            <person name="Yoakum M."/>
            <person name="Bell M."/>
            <person name="Dedhia N."/>
            <person name="Parnell L."/>
            <person name="Shah R."/>
            <person name="Rodriguez M."/>
            <person name="See L.H."/>
            <person name="Vil D."/>
            <person name="Baker J."/>
            <person name="Kirchoff K."/>
            <person name="Toth K."/>
            <person name="King L."/>
            <person name="Bahret A."/>
            <person name="Miller B."/>
            <person name="Marra M."/>
            <person name="Martienssen R."/>
            <person name="McCombie W.R."/>
            <person name="Wilson R.K."/>
            <person name="Murphy G."/>
            <person name="Bancroft I."/>
            <person name="Volckaert G."/>
            <person name="Wambutt R."/>
            <person name="Dusterhoft A."/>
            <person name="Stiekema W."/>
            <person name="Pohl T."/>
            <person name="Entian K.D."/>
            <person name="Terryn N."/>
            <person name="Hartley N."/>
            <person name="Bent E."/>
            <person name="Johnson S."/>
            <person name="Langham S.A."/>
            <person name="McCullagh B."/>
            <person name="Robben J."/>
            <person name="Grymonprez B."/>
            <person name="Zimmermann W."/>
            <person name="Ramsperger U."/>
            <person name="Wedler H."/>
            <person name="Balke K."/>
            <person name="Wedler E."/>
            <person name="Peters S."/>
            <person name="van Staveren M."/>
            <person name="Dirkse W."/>
            <person name="Mooijman P."/>
            <person name="Lankhorst R.K."/>
            <person name="Weitzenegger T."/>
            <person name="Bothe G."/>
            <person name="Rose M."/>
            <person name="Hauf J."/>
            <person name="Berneiser S."/>
            <person name="Hempel S."/>
            <person name="Feldpausch M."/>
            <person name="Lamberth S."/>
            <person name="Villarroel R."/>
            <person name="Gielen J."/>
            <person name="Ardiles W."/>
            <person name="Bents O."/>
            <person name="Lemcke K."/>
            <person name="Kolesov G."/>
            <person name="Mayer K."/>
            <person name="Rudd S."/>
            <person name="Schoof H."/>
            <person name="Schueller C."/>
            <person name="Zaccaria P."/>
            <person name="Mewes H.W."/>
            <person name="Bevan M."/>
            <person name="Fransz P."/>
        </authorList>
    </citation>
    <scope>NUCLEOTIDE SEQUENCE [LARGE SCALE GENOMIC DNA]</scope>
    <source>
        <strain evidence="7">cv. Columbia</strain>
    </source>
</reference>
<dbReference type="KEGG" id="ath:AT5G55430"/>
<dbReference type="ExpressionAtlas" id="Q9FJ67">
    <property type="expression patterns" value="baseline"/>
</dbReference>
<reference evidence="7" key="7">
    <citation type="journal article" date="2017" name="Plant J.">
        <title>Araport11: a complete reannotation of the Arabidopsis thaliana reference genome.</title>
        <authorList>
            <person name="Cheng C.Y."/>
            <person name="Krishnakumar V."/>
            <person name="Chan A.P."/>
            <person name="Thibaud-Nissen F."/>
            <person name="Schobel S."/>
            <person name="Town C.D."/>
        </authorList>
    </citation>
    <scope>GENOME REANNOTATION</scope>
    <source>
        <strain evidence="7">cv. Columbia</strain>
    </source>
</reference>
<dbReference type="iPTMnet" id="Q9FJ67"/>
<dbReference type="TAIR" id="AT5G55430"/>
<reference evidence="5" key="6">
    <citation type="submission" date="2016-05" db="EMBL/GenBank/DDBJ databases">
        <authorList>
            <person name="Krishnakumar V."/>
            <person name="Cheng C.-Y."/>
            <person name="Chan A.P."/>
            <person name="Schobel S."/>
            <person name="Kim M."/>
            <person name="Ferlanti E.S."/>
            <person name="Belyaeva I."/>
            <person name="Rosen B.D."/>
            <person name="Micklem G."/>
            <person name="Miller J.R."/>
            <person name="Vaughn M."/>
            <person name="Town C.D."/>
        </authorList>
    </citation>
    <scope>NUCLEOTIDE SEQUENCE</scope>
</reference>
<dbReference type="EMBL" id="AB015479">
    <property type="protein sequence ID" value="BAB08560.1"/>
    <property type="molecule type" value="Genomic_DNA"/>
</dbReference>
<dbReference type="AlphaFoldDB" id="Q9FJ67"/>
<reference evidence="5" key="5">
    <citation type="submission" date="2011-02" db="EMBL/GenBank/DDBJ databases">
        <authorList>
            <consortium name="TAIR"/>
            <person name="Swarbreck D."/>
            <person name="Lamesch P."/>
            <person name="Wilks C."/>
            <person name="Huala E."/>
        </authorList>
    </citation>
    <scope>NUCLEOTIDE SEQUENCE</scope>
</reference>
<evidence type="ECO:0000313" key="4">
    <source>
        <dbReference type="EMBL" id="AAZ52786.1"/>
    </source>
</evidence>
<dbReference type="GeneID" id="835636"/>
<evidence type="ECO:0000313" key="2">
    <source>
        <dbReference type="Araport" id="AT5G55430"/>
    </source>
</evidence>
<feature type="region of interest" description="Disordered" evidence="1">
    <location>
        <begin position="1"/>
        <end position="48"/>
    </location>
</feature>
<dbReference type="EMBL" id="DQ132756">
    <property type="protein sequence ID" value="AAZ52786.1"/>
    <property type="molecule type" value="mRNA"/>
</dbReference>
<evidence type="ECO:0000256" key="1">
    <source>
        <dbReference type="SAM" id="MobiDB-lite"/>
    </source>
</evidence>
<sequence length="149" mass="16682">MASSQWYSPVPLSQDDDLEEEEDEKEEEEVEEEEEEEEEEEDEEGEWSLKKKVYVAFPKSFGGGFLVDRKKETKISTVDKSSFGQGTHMDYVDYGTSSGKSNEQNTIKEEENKIPEYGGCNGCPGCIRCGCRGCSGGCRFCPGCCACQY</sequence>
<reference evidence="3" key="3">
    <citation type="submission" date="2005-02" db="EMBL/GenBank/DDBJ databases">
        <authorList>
            <person name="Underwood B.A."/>
            <person name="Xiao Y."/>
            <person name="Moskal W."/>
            <person name="Monaghan E."/>
            <person name="Wang W."/>
            <person name="Redman J."/>
            <person name="Wu H.C."/>
            <person name="Utterback T."/>
            <person name="Town C.D."/>
        </authorList>
    </citation>
    <scope>NUCLEOTIDE SEQUENCE</scope>
</reference>
<evidence type="ECO:0000313" key="5">
    <source>
        <dbReference type="EMBL" id="AED96628.1"/>
    </source>
</evidence>
<dbReference type="Proteomes" id="UP000006548">
    <property type="component" value="Chromosome 5"/>
</dbReference>
<reference evidence="6" key="1">
    <citation type="journal article" date="1998" name="DNA Res.">
        <title>Structural analysis of Arabidopsis thaliana chromosome 5. VII. Sequence features of the regions of 1,013,767 bp covered by sixteen physically assigned P1 and TAC clones.</title>
        <authorList>
            <person name="Nakamura Y."/>
            <person name="Sato S."/>
            <person name="Asamizu E."/>
            <person name="Kaneko T."/>
            <person name="Kotani H."/>
            <person name="Miyajima N."/>
            <person name="Tabata S."/>
        </authorList>
    </citation>
    <scope>NUCLEOTIDE SEQUENCE [LARGE SCALE GENOMIC DNA]</scope>
</reference>
<dbReference type="HOGENOM" id="CLU_1818454_0_0_1"/>
<accession>Q9FJ67</accession>
<evidence type="ECO:0000313" key="3">
    <source>
        <dbReference type="EMBL" id="AAX23939.1"/>
    </source>
</evidence>
<dbReference type="OMA" id="MASSQWY"/>
<name>Q9FJ67_ARATH</name>
<proteinExistence type="evidence at transcript level"/>
<dbReference type="STRING" id="3702.Q9FJ67"/>
<keyword evidence="7" id="KW-1185">Reference proteome</keyword>
<gene>
    <name evidence="5" type="primary">MTE17.14</name>
    <name evidence="5" type="synonym">MTE17_14</name>
    <name evidence="2 3" type="ordered locus">At5g55430</name>
</gene>
<evidence type="ECO:0000313" key="7">
    <source>
        <dbReference type="Proteomes" id="UP000006548"/>
    </source>
</evidence>
<feature type="compositionally biased region" description="Acidic residues" evidence="1">
    <location>
        <begin position="14"/>
        <end position="46"/>
    </location>
</feature>
<dbReference type="PaxDb" id="3702-AT5G55430.1"/>
<dbReference type="EMBL" id="CP002688">
    <property type="protein sequence ID" value="AED96628.1"/>
    <property type="molecule type" value="Genomic_DNA"/>
</dbReference>
<evidence type="ECO:0000313" key="6">
    <source>
        <dbReference type="EMBL" id="BAB08560.1"/>
    </source>
</evidence>
<reference evidence="4" key="4">
    <citation type="submission" date="2005-07" db="EMBL/GenBank/DDBJ databases">
        <title>Reconstruction of cDNA sequences for hypothetical genes in Arabidopsis thaliana from 5' and 3' RACE products.</title>
        <authorList>
            <person name="Xiao Y."/>
            <person name="Underwood B.A."/>
            <person name="Moskal W."/>
            <person name="Redman J."/>
            <person name="Wang W."/>
            <person name="Monaghan E."/>
            <person name="Wu H.C."/>
            <person name="Utterback T."/>
            <person name="Town C.D."/>
        </authorList>
    </citation>
    <scope>NUCLEOTIDE SEQUENCE</scope>
</reference>
<dbReference type="Araport" id="AT5G55430"/>
<dbReference type="EMBL" id="AY924864">
    <property type="protein sequence ID" value="AAX23939.1"/>
    <property type="molecule type" value="Genomic_DNA"/>
</dbReference>
<organism evidence="6">
    <name type="scientific">Arabidopsis thaliana</name>
    <name type="common">Mouse-ear cress</name>
    <dbReference type="NCBI Taxonomy" id="3702"/>
    <lineage>
        <taxon>Eukaryota</taxon>
        <taxon>Viridiplantae</taxon>
        <taxon>Streptophyta</taxon>
        <taxon>Embryophyta</taxon>
        <taxon>Tracheophyta</taxon>
        <taxon>Spermatophyta</taxon>
        <taxon>Magnoliopsida</taxon>
        <taxon>eudicotyledons</taxon>
        <taxon>Gunneridae</taxon>
        <taxon>Pentapetalae</taxon>
        <taxon>rosids</taxon>
        <taxon>malvids</taxon>
        <taxon>Brassicales</taxon>
        <taxon>Brassicaceae</taxon>
        <taxon>Camelineae</taxon>
        <taxon>Arabidopsis</taxon>
    </lineage>
</organism>